<dbReference type="Pfam" id="PF09694">
    <property type="entry name" value="Gcw_chp"/>
    <property type="match status" value="1"/>
</dbReference>
<protein>
    <submittedName>
        <fullName evidence="2">TorF family putative porin</fullName>
    </submittedName>
</protein>
<name>A0ABY6BJ66_9GAMM</name>
<accession>A0ABY6BJ66</accession>
<proteinExistence type="predicted"/>
<feature type="chain" id="PRO_5045465306" evidence="1">
    <location>
        <begin position="22"/>
        <end position="240"/>
    </location>
</feature>
<sequence length="240" mass="26548">MKKAALWVAIAGIALAGTAAAQEESSSPHKFAFTAAITSDYVFRGVSQNQEDPAIQGGVTYSHESGFYAGVWGSAVDFTPDNADYDDGADMEVDTFIGYNWGINEDWKLDLQFIRYNYPGTEDGYDYDYNELLTKIIFKENYSLLVGYSNDVFATDETGIYYGLSGSWELPHEFILSATLGHYDLDDSYDHSYTETVLGVKRTWGHFTVALSYSDTSGGGEDIFGKLADDRVILTLSADF</sequence>
<gene>
    <name evidence="2" type="ORF">N4264_05675</name>
</gene>
<reference evidence="2" key="1">
    <citation type="submission" date="2022-09" db="EMBL/GenBank/DDBJ databases">
        <title>Tahibacter sp. nov., isolated from a fresh water.</title>
        <authorList>
            <person name="Baek J.H."/>
            <person name="Lee J.K."/>
            <person name="Kim J.M."/>
            <person name="Jeon C.O."/>
        </authorList>
    </citation>
    <scope>NUCLEOTIDE SEQUENCE</scope>
    <source>
        <strain evidence="2">W38</strain>
    </source>
</reference>
<feature type="signal peptide" evidence="1">
    <location>
        <begin position="1"/>
        <end position="21"/>
    </location>
</feature>
<evidence type="ECO:0000313" key="3">
    <source>
        <dbReference type="Proteomes" id="UP001064632"/>
    </source>
</evidence>
<organism evidence="2 3">
    <name type="scientific">Tahibacter amnicola</name>
    <dbReference type="NCBI Taxonomy" id="2976241"/>
    <lineage>
        <taxon>Bacteria</taxon>
        <taxon>Pseudomonadati</taxon>
        <taxon>Pseudomonadota</taxon>
        <taxon>Gammaproteobacteria</taxon>
        <taxon>Lysobacterales</taxon>
        <taxon>Rhodanobacteraceae</taxon>
        <taxon>Tahibacter</taxon>
    </lineage>
</organism>
<evidence type="ECO:0000256" key="1">
    <source>
        <dbReference type="SAM" id="SignalP"/>
    </source>
</evidence>
<dbReference type="RefSeq" id="WP_261696098.1">
    <property type="nucleotide sequence ID" value="NZ_CP104694.1"/>
</dbReference>
<dbReference type="Proteomes" id="UP001064632">
    <property type="component" value="Chromosome"/>
</dbReference>
<dbReference type="InterPro" id="IPR010239">
    <property type="entry name" value="CHP02001"/>
</dbReference>
<dbReference type="NCBIfam" id="TIGR02001">
    <property type="entry name" value="gcw_chp"/>
    <property type="match status" value="1"/>
</dbReference>
<keyword evidence="3" id="KW-1185">Reference proteome</keyword>
<evidence type="ECO:0000313" key="2">
    <source>
        <dbReference type="EMBL" id="UXI69140.1"/>
    </source>
</evidence>
<dbReference type="EMBL" id="CP104694">
    <property type="protein sequence ID" value="UXI69140.1"/>
    <property type="molecule type" value="Genomic_DNA"/>
</dbReference>
<keyword evidence="1" id="KW-0732">Signal</keyword>